<dbReference type="PANTHER" id="PTHR42716:SF1">
    <property type="entry name" value="SLL0471 PROTEIN"/>
    <property type="match status" value="1"/>
</dbReference>
<dbReference type="EMBL" id="JAHZIK010001659">
    <property type="protein sequence ID" value="MBW7459471.1"/>
    <property type="molecule type" value="Genomic_DNA"/>
</dbReference>
<comment type="caution">
    <text evidence="1">The sequence shown here is derived from an EMBL/GenBank/DDBJ whole genome shotgun (WGS) entry which is preliminary data.</text>
</comment>
<dbReference type="Gene3D" id="3.50.50.60">
    <property type="entry name" value="FAD/NAD(P)-binding domain"/>
    <property type="match status" value="1"/>
</dbReference>
<dbReference type="PRINTS" id="PR00411">
    <property type="entry name" value="PNDRDTASEI"/>
</dbReference>
<keyword evidence="2" id="KW-1185">Reference proteome</keyword>
<sequence length="362" mass="40225">MKKQIEADVVIIGGGTGGCAAALGAARSGRSVVMTEVWDWIGGQLTSQVVPPDEPRWIEQFGCTASYRSYRNAVRDYYRRNFPLTEQARSRAAFNPGNAWVSRLSHEPRTALAVLRDMLAPYVHSGRLQIWTGYEPVKAESDGDDIVSVTVRGREGDHLVLTGRYFLDATEEGDLLPLAGVEYVTGAESADETGEAHALSGPANPQDIQAFTHCLALDYAEGEDYTIARPREYDFWRNYQADFWPAPQLGWTVPSPSTLEPVTYVLMPGEGANPLFTYRRLADRSNFLPGTYPADISVVNWPQNDYWLGAITDVSPEERHRHLENAKQLSLSFLYWMQKEAPRPDGGIGYPGLRPRPDVTGA</sequence>
<gene>
    <name evidence="1" type="ORF">K0U00_35985</name>
</gene>
<evidence type="ECO:0000313" key="2">
    <source>
        <dbReference type="Proteomes" id="UP001519887"/>
    </source>
</evidence>
<dbReference type="Proteomes" id="UP001519887">
    <property type="component" value="Unassembled WGS sequence"/>
</dbReference>
<feature type="non-terminal residue" evidence="1">
    <location>
        <position position="362"/>
    </location>
</feature>
<dbReference type="InterPro" id="IPR036188">
    <property type="entry name" value="FAD/NAD-bd_sf"/>
</dbReference>
<dbReference type="SUPFAM" id="SSF51905">
    <property type="entry name" value="FAD/NAD(P)-binding domain"/>
    <property type="match status" value="1"/>
</dbReference>
<name>A0ABS7CEY0_9BACL</name>
<reference evidence="1 2" key="1">
    <citation type="submission" date="2021-07" db="EMBL/GenBank/DDBJ databases">
        <title>Paenibacillus radiodurans sp. nov., isolated from the southeastern edge of Tengger Desert.</title>
        <authorList>
            <person name="Zhang G."/>
        </authorList>
    </citation>
    <scope>NUCLEOTIDE SEQUENCE [LARGE SCALE GENOMIC DNA]</scope>
    <source>
        <strain evidence="1 2">CCM 7311</strain>
    </source>
</reference>
<accession>A0ABS7CEY0</accession>
<evidence type="ECO:0000313" key="1">
    <source>
        <dbReference type="EMBL" id="MBW7459471.1"/>
    </source>
</evidence>
<dbReference type="InterPro" id="IPR005288">
    <property type="entry name" value="NadB"/>
</dbReference>
<proteinExistence type="predicted"/>
<dbReference type="PANTHER" id="PTHR42716">
    <property type="entry name" value="L-ASPARTATE OXIDASE"/>
    <property type="match status" value="1"/>
</dbReference>
<organism evidence="1 2">
    <name type="scientific">Paenibacillus sepulcri</name>
    <dbReference type="NCBI Taxonomy" id="359917"/>
    <lineage>
        <taxon>Bacteria</taxon>
        <taxon>Bacillati</taxon>
        <taxon>Bacillota</taxon>
        <taxon>Bacilli</taxon>
        <taxon>Bacillales</taxon>
        <taxon>Paenibacillaceae</taxon>
        <taxon>Paenibacillus</taxon>
    </lineage>
</organism>
<dbReference type="Pfam" id="PF12831">
    <property type="entry name" value="FAD_oxidored"/>
    <property type="match status" value="1"/>
</dbReference>
<protein>
    <submittedName>
        <fullName evidence="1">FAD-dependent oxidoreductase</fullName>
    </submittedName>
</protein>
<dbReference type="PROSITE" id="PS51257">
    <property type="entry name" value="PROKAR_LIPOPROTEIN"/>
    <property type="match status" value="1"/>
</dbReference>